<dbReference type="SUPFAM" id="SSF53756">
    <property type="entry name" value="UDP-Glycosyltransferase/glycogen phosphorylase"/>
    <property type="match status" value="1"/>
</dbReference>
<keyword evidence="3" id="KW-1185">Reference proteome</keyword>
<dbReference type="InterPro" id="IPR050194">
    <property type="entry name" value="Glycosyltransferase_grp1"/>
</dbReference>
<gene>
    <name evidence="2" type="ORF">E4L96_03090</name>
</gene>
<dbReference type="InterPro" id="IPR028098">
    <property type="entry name" value="Glyco_trans_4-like_N"/>
</dbReference>
<evidence type="ECO:0000313" key="3">
    <source>
        <dbReference type="Proteomes" id="UP000298438"/>
    </source>
</evidence>
<dbReference type="Proteomes" id="UP000298438">
    <property type="component" value="Unassembled WGS sequence"/>
</dbReference>
<dbReference type="Pfam" id="PF13692">
    <property type="entry name" value="Glyco_trans_1_4"/>
    <property type="match status" value="1"/>
</dbReference>
<dbReference type="PANTHER" id="PTHR45947:SF3">
    <property type="entry name" value="SULFOQUINOVOSYL TRANSFERASE SQD2"/>
    <property type="match status" value="1"/>
</dbReference>
<protein>
    <submittedName>
        <fullName evidence="2">Glycosyltransferase family 1 protein</fullName>
    </submittedName>
</protein>
<dbReference type="Gene3D" id="3.40.50.2000">
    <property type="entry name" value="Glycogen Phosphorylase B"/>
    <property type="match status" value="2"/>
</dbReference>
<accession>A0A4Y9STK4</accession>
<comment type="caution">
    <text evidence="2">The sequence shown here is derived from an EMBL/GenBank/DDBJ whole genome shotgun (WGS) entry which is preliminary data.</text>
</comment>
<keyword evidence="2" id="KW-0808">Transferase</keyword>
<organism evidence="2 3">
    <name type="scientific">Zemynaea arenosa</name>
    <dbReference type="NCBI Taxonomy" id="2561931"/>
    <lineage>
        <taxon>Bacteria</taxon>
        <taxon>Pseudomonadati</taxon>
        <taxon>Pseudomonadota</taxon>
        <taxon>Betaproteobacteria</taxon>
        <taxon>Burkholderiales</taxon>
        <taxon>Oxalobacteraceae</taxon>
        <taxon>Telluria group</taxon>
        <taxon>Zemynaea</taxon>
    </lineage>
</organism>
<feature type="domain" description="Glycosyltransferase subfamily 4-like N-terminal" evidence="1">
    <location>
        <begin position="8"/>
        <end position="165"/>
    </location>
</feature>
<evidence type="ECO:0000313" key="2">
    <source>
        <dbReference type="EMBL" id="TFW27973.1"/>
    </source>
</evidence>
<proteinExistence type="predicted"/>
<dbReference type="OrthoDB" id="8779556at2"/>
<name>A0A4Y9STK4_9BURK</name>
<dbReference type="EMBL" id="SPVF01000044">
    <property type="protein sequence ID" value="TFW27973.1"/>
    <property type="molecule type" value="Genomic_DNA"/>
</dbReference>
<dbReference type="AlphaFoldDB" id="A0A4Y9STK4"/>
<dbReference type="GO" id="GO:0016757">
    <property type="term" value="F:glycosyltransferase activity"/>
    <property type="evidence" value="ECO:0007669"/>
    <property type="project" value="TreeGrafter"/>
</dbReference>
<sequence>MFYAPAGGGVSTYLNAKSRWLQRRSSVRHTILTSNMPSHDNVVTLPYLPVPGLHGYRWPWPIRRVTNILCELQPDIIEAGDGSSGAWASLHARDRLGIPAVAFYHSDTPRLLKRRFGRVIEAGGEWYMRTVYRDFDLVLAPSRLMVQRLAAMGVKRAVHQPLGIDSVMFRPERRDSSFREQIGVGPETRLLVYAGRFTPEKKLDILVDAVCKLGASYHLVLVGDGVTPPRRCPQVTVLPFMHNQDDLARVLASCDALAHAGDGETFGLIALEAMACGLPVVYTGGGIAELVDHSCGLRADPDNVGSMCGAIEALFARDMPALAANARRRAADHYDWNTIMPQLLARYEGALATVAPTVPEGNRRYVAD</sequence>
<dbReference type="Pfam" id="PF13439">
    <property type="entry name" value="Glyco_transf_4"/>
    <property type="match status" value="1"/>
</dbReference>
<evidence type="ECO:0000259" key="1">
    <source>
        <dbReference type="Pfam" id="PF13439"/>
    </source>
</evidence>
<dbReference type="PANTHER" id="PTHR45947">
    <property type="entry name" value="SULFOQUINOVOSYL TRANSFERASE SQD2"/>
    <property type="match status" value="1"/>
</dbReference>
<reference evidence="2 3" key="1">
    <citation type="submission" date="2019-03" db="EMBL/GenBank/DDBJ databases">
        <title>Draft Genome Sequence of Massilia arenosa sp. nov., a Novel Massilia Species Isolated from a Sandy-loam Maize Soil.</title>
        <authorList>
            <person name="Raths R."/>
            <person name="Peta V."/>
            <person name="Bucking H."/>
        </authorList>
    </citation>
    <scope>NUCLEOTIDE SEQUENCE [LARGE SCALE GENOMIC DNA]</scope>
    <source>
        <strain evidence="2 3">MC02</strain>
    </source>
</reference>